<feature type="domain" description="FAD-binding" evidence="1">
    <location>
        <begin position="3"/>
        <end position="316"/>
    </location>
</feature>
<dbReference type="Gene3D" id="3.30.9.10">
    <property type="entry name" value="D-Amino Acid Oxidase, subunit A, domain 2"/>
    <property type="match status" value="1"/>
</dbReference>
<evidence type="ECO:0000313" key="3">
    <source>
        <dbReference type="Proteomes" id="UP000703315"/>
    </source>
</evidence>
<dbReference type="Proteomes" id="UP000703315">
    <property type="component" value="Unassembled WGS sequence"/>
</dbReference>
<dbReference type="AlphaFoldDB" id="A0A921K869"/>
<reference evidence="2" key="2">
    <citation type="submission" date="2021-09" db="EMBL/GenBank/DDBJ databases">
        <authorList>
            <person name="Gilroy R."/>
        </authorList>
    </citation>
    <scope>NUCLEOTIDE SEQUENCE</scope>
    <source>
        <strain evidence="2">ChiHjej13B12-14962</strain>
    </source>
</reference>
<proteinExistence type="predicted"/>
<reference evidence="2" key="1">
    <citation type="journal article" date="2021" name="PeerJ">
        <title>Extensive microbial diversity within the chicken gut microbiome revealed by metagenomics and culture.</title>
        <authorList>
            <person name="Gilroy R."/>
            <person name="Ravi A."/>
            <person name="Getino M."/>
            <person name="Pursley I."/>
            <person name="Horton D.L."/>
            <person name="Alikhan N.F."/>
            <person name="Baker D."/>
            <person name="Gharbi K."/>
            <person name="Hall N."/>
            <person name="Watson M."/>
            <person name="Adriaenssens E.M."/>
            <person name="Foster-Nyarko E."/>
            <person name="Jarju S."/>
            <person name="Secka A."/>
            <person name="Antonio M."/>
            <person name="Oren A."/>
            <person name="Chaudhuri R.R."/>
            <person name="La Ragione R."/>
            <person name="Hildebrand F."/>
            <person name="Pallen M.J."/>
        </authorList>
    </citation>
    <scope>NUCLEOTIDE SEQUENCE</scope>
    <source>
        <strain evidence="2">ChiHjej13B12-14962</strain>
    </source>
</reference>
<dbReference type="InterPro" id="IPR002938">
    <property type="entry name" value="FAD-bd"/>
</dbReference>
<name>A0A921K869_9MICC</name>
<dbReference type="NCBIfam" id="NF005761">
    <property type="entry name" value="PRK07588.1"/>
    <property type="match status" value="1"/>
</dbReference>
<dbReference type="PRINTS" id="PR00420">
    <property type="entry name" value="RNGMNOXGNASE"/>
</dbReference>
<dbReference type="GO" id="GO:0071949">
    <property type="term" value="F:FAD binding"/>
    <property type="evidence" value="ECO:0007669"/>
    <property type="project" value="InterPro"/>
</dbReference>
<sequence>MRILIVGAGIAGPTLAYWLHRDGHEVTLFEASPQLRKGGYLVDFWGAGFDVAERMGIVPRLMRDGYVIKELREVSATGNIVARVDPAKIVDATGGRYVSIARSDLSAAIYDRLDDEVETIFGDTVTALDDDGQRVHVEFEHGPPRDFDLVFGADGLHSKVRSLVFGPEAKFERHVGLMVSALELEGYRPRNELVAVTQTTIGVQTLRVSLRDDTTLVLFTFRDDRPIPLHDVEAQHELLRTRLSHIGGEVPGILEQLPQAKTFYMDRASQIRMPEWSRGRIALLGDAAAAPSLLAGQGSALAMVEAYILAAQLRHTQGNYGRAFAAYEQQLRPMIEEKQDAALRLDSAFAPANRRQLWLRNATLRLMGIPFVANLAMGRSLHDPIELPAW</sequence>
<accession>A0A921K869</accession>
<evidence type="ECO:0000259" key="1">
    <source>
        <dbReference type="Pfam" id="PF01494"/>
    </source>
</evidence>
<dbReference type="SUPFAM" id="SSF51905">
    <property type="entry name" value="FAD/NAD(P)-binding domain"/>
    <property type="match status" value="1"/>
</dbReference>
<dbReference type="EMBL" id="DYXC01000119">
    <property type="protein sequence ID" value="HJF15263.1"/>
    <property type="molecule type" value="Genomic_DNA"/>
</dbReference>
<dbReference type="Pfam" id="PF01494">
    <property type="entry name" value="FAD_binding_3"/>
    <property type="match status" value="1"/>
</dbReference>
<dbReference type="InterPro" id="IPR051704">
    <property type="entry name" value="FAD_aromatic-hydroxylase"/>
</dbReference>
<dbReference type="PANTHER" id="PTHR46865:SF8">
    <property type="entry name" value="POSSIBLE OXIDOREDUCTASE"/>
    <property type="match status" value="1"/>
</dbReference>
<dbReference type="InterPro" id="IPR036188">
    <property type="entry name" value="FAD/NAD-bd_sf"/>
</dbReference>
<gene>
    <name evidence="2" type="ORF">K8V32_10780</name>
</gene>
<evidence type="ECO:0000313" key="2">
    <source>
        <dbReference type="EMBL" id="HJF15263.1"/>
    </source>
</evidence>
<dbReference type="PANTHER" id="PTHR46865">
    <property type="entry name" value="OXIDOREDUCTASE-RELATED"/>
    <property type="match status" value="1"/>
</dbReference>
<dbReference type="Gene3D" id="3.50.50.60">
    <property type="entry name" value="FAD/NAD(P)-binding domain"/>
    <property type="match status" value="1"/>
</dbReference>
<organism evidence="2 3">
    <name type="scientific">Enteractinococcus helveticum</name>
    <dbReference type="NCBI Taxonomy" id="1837282"/>
    <lineage>
        <taxon>Bacteria</taxon>
        <taxon>Bacillati</taxon>
        <taxon>Actinomycetota</taxon>
        <taxon>Actinomycetes</taxon>
        <taxon>Micrococcales</taxon>
        <taxon>Micrococcaceae</taxon>
    </lineage>
</organism>
<dbReference type="RefSeq" id="WP_303907059.1">
    <property type="nucleotide sequence ID" value="NZ_DYXC01000119.1"/>
</dbReference>
<protein>
    <submittedName>
        <fullName evidence="2">FAD-binding domain</fullName>
    </submittedName>
</protein>
<comment type="caution">
    <text evidence="2">The sequence shown here is derived from an EMBL/GenBank/DDBJ whole genome shotgun (WGS) entry which is preliminary data.</text>
</comment>